<feature type="signal peptide" evidence="3">
    <location>
        <begin position="1"/>
        <end position="19"/>
    </location>
</feature>
<proteinExistence type="predicted"/>
<organism evidence="4 5">
    <name type="scientific">[Candida] subhashii</name>
    <dbReference type="NCBI Taxonomy" id="561895"/>
    <lineage>
        <taxon>Eukaryota</taxon>
        <taxon>Fungi</taxon>
        <taxon>Dikarya</taxon>
        <taxon>Ascomycota</taxon>
        <taxon>Saccharomycotina</taxon>
        <taxon>Pichiomycetes</taxon>
        <taxon>Debaryomycetaceae</taxon>
        <taxon>Spathaspora</taxon>
    </lineage>
</organism>
<evidence type="ECO:0000256" key="3">
    <source>
        <dbReference type="SAM" id="SignalP"/>
    </source>
</evidence>
<dbReference type="AlphaFoldDB" id="A0A8J5UUW0"/>
<keyword evidence="2" id="KW-1133">Transmembrane helix</keyword>
<sequence length="254" mass="28628">MHLLNVILSIVIYSTACLAIGFKARIENIPKQIIEPYHSNNKIVVNGYNYPARIKVDLYNLDKDSNDFTSLPALVDEHYSFKYDGLSDGEYELVVNSYDFALYNNRYRIIVENEKILAYEDYLHSNSYNVSSKVDVSQTPLVLKYRETKQFYEKAGGSIFDIVLNSPLGFIFKNRTYTIIFTVMVAVSVAPYILQVVNPDFADQLKEMQAEVANERVVKSSSLSPTPPLAQPPASRGATASGSRGKEGSARKRR</sequence>
<evidence type="ECO:0000256" key="2">
    <source>
        <dbReference type="SAM" id="Phobius"/>
    </source>
</evidence>
<keyword evidence="2" id="KW-0812">Transmembrane</keyword>
<dbReference type="RefSeq" id="XP_049266339.1">
    <property type="nucleotide sequence ID" value="XM_049407532.1"/>
</dbReference>
<keyword evidence="3" id="KW-0732">Signal</keyword>
<feature type="chain" id="PRO_5035215093" description="ER membrane protein complex subunit 7 beta-sandwich domain-containing protein" evidence="3">
    <location>
        <begin position="20"/>
        <end position="254"/>
    </location>
</feature>
<keyword evidence="2" id="KW-0472">Membrane</keyword>
<accession>A0A8J5UUW0</accession>
<dbReference type="EMBL" id="JAGSYN010000043">
    <property type="protein sequence ID" value="KAG7666107.1"/>
    <property type="molecule type" value="Genomic_DNA"/>
</dbReference>
<name>A0A8J5UUW0_9ASCO</name>
<dbReference type="Proteomes" id="UP000694255">
    <property type="component" value="Unassembled WGS sequence"/>
</dbReference>
<evidence type="ECO:0000256" key="1">
    <source>
        <dbReference type="SAM" id="MobiDB-lite"/>
    </source>
</evidence>
<dbReference type="OrthoDB" id="4085072at2759"/>
<evidence type="ECO:0000313" key="5">
    <source>
        <dbReference type="Proteomes" id="UP000694255"/>
    </source>
</evidence>
<reference evidence="4 5" key="1">
    <citation type="journal article" date="2021" name="DNA Res.">
        <title>Genome analysis of Candida subhashii reveals its hybrid nature and dual mitochondrial genome conformations.</title>
        <authorList>
            <person name="Mixao V."/>
            <person name="Hegedusova E."/>
            <person name="Saus E."/>
            <person name="Pryszcz L.P."/>
            <person name="Cillingova A."/>
            <person name="Nosek J."/>
            <person name="Gabaldon T."/>
        </authorList>
    </citation>
    <scope>NUCLEOTIDE SEQUENCE [LARGE SCALE GENOMIC DNA]</scope>
    <source>
        <strain evidence="4 5">CBS 10753</strain>
    </source>
</reference>
<gene>
    <name evidence="4" type="ORF">J8A68_000363</name>
</gene>
<comment type="caution">
    <text evidence="4">The sequence shown here is derived from an EMBL/GenBank/DDBJ whole genome shotgun (WGS) entry which is preliminary data.</text>
</comment>
<evidence type="ECO:0008006" key="6">
    <source>
        <dbReference type="Google" id="ProtNLM"/>
    </source>
</evidence>
<protein>
    <recommendedName>
        <fullName evidence="6">ER membrane protein complex subunit 7 beta-sandwich domain-containing protein</fullName>
    </recommendedName>
</protein>
<evidence type="ECO:0000313" key="4">
    <source>
        <dbReference type="EMBL" id="KAG7666107.1"/>
    </source>
</evidence>
<feature type="region of interest" description="Disordered" evidence="1">
    <location>
        <begin position="216"/>
        <end position="254"/>
    </location>
</feature>
<keyword evidence="5" id="KW-1185">Reference proteome</keyword>
<feature type="transmembrane region" description="Helical" evidence="2">
    <location>
        <begin position="176"/>
        <end position="194"/>
    </location>
</feature>
<dbReference type="GeneID" id="73467164"/>
<feature type="compositionally biased region" description="Basic and acidic residues" evidence="1">
    <location>
        <begin position="244"/>
        <end position="254"/>
    </location>
</feature>